<feature type="region of interest" description="Disordered" evidence="1">
    <location>
        <begin position="293"/>
        <end position="321"/>
    </location>
</feature>
<dbReference type="Proteomes" id="UP000314294">
    <property type="component" value="Unassembled WGS sequence"/>
</dbReference>
<reference evidence="2 3" key="1">
    <citation type="submission" date="2019-03" db="EMBL/GenBank/DDBJ databases">
        <title>First draft genome of Liparis tanakae, snailfish: a comprehensive survey of snailfish specific genes.</title>
        <authorList>
            <person name="Kim W."/>
            <person name="Song I."/>
            <person name="Jeong J.-H."/>
            <person name="Kim D."/>
            <person name="Kim S."/>
            <person name="Ryu S."/>
            <person name="Song J.Y."/>
            <person name="Lee S.K."/>
        </authorList>
    </citation>
    <scope>NUCLEOTIDE SEQUENCE [LARGE SCALE GENOMIC DNA]</scope>
    <source>
        <tissue evidence="2">Muscle</tissue>
    </source>
</reference>
<comment type="caution">
    <text evidence="2">The sequence shown here is derived from an EMBL/GenBank/DDBJ whole genome shotgun (WGS) entry which is preliminary data.</text>
</comment>
<protein>
    <submittedName>
        <fullName evidence="2">Uncharacterized protein</fullName>
    </submittedName>
</protein>
<organism evidence="2 3">
    <name type="scientific">Liparis tanakae</name>
    <name type="common">Tanaka's snailfish</name>
    <dbReference type="NCBI Taxonomy" id="230148"/>
    <lineage>
        <taxon>Eukaryota</taxon>
        <taxon>Metazoa</taxon>
        <taxon>Chordata</taxon>
        <taxon>Craniata</taxon>
        <taxon>Vertebrata</taxon>
        <taxon>Euteleostomi</taxon>
        <taxon>Actinopterygii</taxon>
        <taxon>Neopterygii</taxon>
        <taxon>Teleostei</taxon>
        <taxon>Neoteleostei</taxon>
        <taxon>Acanthomorphata</taxon>
        <taxon>Eupercaria</taxon>
        <taxon>Perciformes</taxon>
        <taxon>Cottioidei</taxon>
        <taxon>Cottales</taxon>
        <taxon>Liparidae</taxon>
        <taxon>Liparis</taxon>
    </lineage>
</organism>
<evidence type="ECO:0000256" key="1">
    <source>
        <dbReference type="SAM" id="MobiDB-lite"/>
    </source>
</evidence>
<dbReference type="EMBL" id="SRLO01000769">
    <property type="protein sequence ID" value="TNN46896.1"/>
    <property type="molecule type" value="Genomic_DNA"/>
</dbReference>
<evidence type="ECO:0000313" key="3">
    <source>
        <dbReference type="Proteomes" id="UP000314294"/>
    </source>
</evidence>
<evidence type="ECO:0000313" key="2">
    <source>
        <dbReference type="EMBL" id="TNN46896.1"/>
    </source>
</evidence>
<dbReference type="AlphaFoldDB" id="A0A4Z2FZZ3"/>
<accession>A0A4Z2FZZ3</accession>
<proteinExistence type="predicted"/>
<name>A0A4Z2FZZ3_9TELE</name>
<keyword evidence="3" id="KW-1185">Reference proteome</keyword>
<sequence length="321" mass="36211">MSGSVYIWDMVQPHTPAPVAAVRSPAALLYSSGLASGEQQIFTRSPSDAPSFTLSVWEQLISIEQKRGSSHYTEATAAVCSRYGARRCSPLVLLASGTASGSARRRRCGDEQREHALDLIERIGVGKQHRRRSSGAAGCGLSPRKHFRWRKESQRKTRSTGCLRISAVRWEYPASRAYFRAQLLKLDLCAPVALRRLTRVKESFPVAIRLLVSKENIESVLRLHLPLRLAGAACQERDDVHPTWPKRDENSNIKAVREDCCRGRVANNISPRFLKYGRRDEYARQGSSFRCTEQPVERQIGTRRRRETSASPERQTVFTSF</sequence>
<gene>
    <name evidence="2" type="ORF">EYF80_042912</name>
</gene>
<feature type="compositionally biased region" description="Polar residues" evidence="1">
    <location>
        <begin position="309"/>
        <end position="321"/>
    </location>
</feature>